<evidence type="ECO:0000313" key="10">
    <source>
        <dbReference type="Proteomes" id="UP000321617"/>
    </source>
</evidence>
<keyword evidence="6" id="KW-0460">Magnesium</keyword>
<keyword evidence="10" id="KW-1185">Reference proteome</keyword>
<organism evidence="9 10">
    <name type="scientific">Stackebrandtia albiflava</name>
    <dbReference type="NCBI Taxonomy" id="406432"/>
    <lineage>
        <taxon>Bacteria</taxon>
        <taxon>Bacillati</taxon>
        <taxon>Actinomycetota</taxon>
        <taxon>Actinomycetes</taxon>
        <taxon>Glycomycetales</taxon>
        <taxon>Glycomycetaceae</taxon>
        <taxon>Stackebrandtia</taxon>
    </lineage>
</organism>
<feature type="binding site" evidence="6">
    <location>
        <position position="284"/>
    </location>
    <ligand>
        <name>Mg(2+)</name>
        <dbReference type="ChEBI" id="CHEBI:18420"/>
        <label>2</label>
    </ligand>
</feature>
<feature type="binding site" evidence="6">
    <location>
        <position position="286"/>
    </location>
    <ligand>
        <name>Mg(2+)</name>
        <dbReference type="ChEBI" id="CHEBI:18420"/>
        <label>2</label>
    </ligand>
</feature>
<dbReference type="GO" id="GO:0008360">
    <property type="term" value="P:regulation of cell shape"/>
    <property type="evidence" value="ECO:0007669"/>
    <property type="project" value="UniProtKB-KW"/>
</dbReference>
<dbReference type="AlphaFoldDB" id="A0A562V122"/>
<dbReference type="InterPro" id="IPR016185">
    <property type="entry name" value="PreATP-grasp_dom_sf"/>
</dbReference>
<feature type="binding site" evidence="6">
    <location>
        <position position="284"/>
    </location>
    <ligand>
        <name>Mg(2+)</name>
        <dbReference type="ChEBI" id="CHEBI:18420"/>
        <label>1</label>
    </ligand>
</feature>
<feature type="binding site" evidence="6">
    <location>
        <position position="271"/>
    </location>
    <ligand>
        <name>Mg(2+)</name>
        <dbReference type="ChEBI" id="CHEBI:18420"/>
        <label>1</label>
    </ligand>
</feature>
<dbReference type="EMBL" id="VLLL01000006">
    <property type="protein sequence ID" value="TWJ11620.1"/>
    <property type="molecule type" value="Genomic_DNA"/>
</dbReference>
<gene>
    <name evidence="4" type="primary">ddl</name>
    <name evidence="9" type="ORF">LX16_2346</name>
</gene>
<evidence type="ECO:0000256" key="4">
    <source>
        <dbReference type="HAMAP-Rule" id="MF_00047"/>
    </source>
</evidence>
<protein>
    <recommendedName>
        <fullName evidence="4">D-alanine--D-alanine ligase</fullName>
        <ecNumber evidence="4">6.3.2.4</ecNumber>
    </recommendedName>
    <alternativeName>
        <fullName evidence="4">D-Ala-D-Ala ligase</fullName>
    </alternativeName>
    <alternativeName>
        <fullName evidence="4">D-alanylalanine synthetase</fullName>
    </alternativeName>
</protein>
<comment type="pathway">
    <text evidence="4">Cell wall biogenesis; peptidoglycan biosynthesis.</text>
</comment>
<keyword evidence="7" id="KW-0547">Nucleotide-binding</keyword>
<dbReference type="EC" id="6.3.2.4" evidence="4"/>
<sequence>MTESVAPELDEARVVVLAGGLSYERDVSLRSGRRITDALTRVGVAAELRDVDDSLIPSLVADPPDAVVFALHGHIGEDGSLRSVLDLIGVPYVGPDAAAARRAWDKPAAKAVLAAAGIPTPEWITLPRDMFTDLGAGPLLERIADRWGLPLAVKPASGGSGLGVHLVRRTADLPAAMIGCFAYGDEALVERFAPGVDVAVGIVSGPEGPITLPAVEIAPNSGDYDYAARYNPGATTWHVPARLDEAVAEEVRRTALAAYHALGLGDLSRIDLIVPESGPPQVLEANVVPGMTETSLFPMAVEAAGLDVGVMLAGLVRRVLHRRVA</sequence>
<dbReference type="GO" id="GO:0005737">
    <property type="term" value="C:cytoplasm"/>
    <property type="evidence" value="ECO:0007669"/>
    <property type="project" value="UniProtKB-SubCell"/>
</dbReference>
<dbReference type="SUPFAM" id="SSF52440">
    <property type="entry name" value="PreATP-grasp domain"/>
    <property type="match status" value="1"/>
</dbReference>
<evidence type="ECO:0000259" key="8">
    <source>
        <dbReference type="PROSITE" id="PS50975"/>
    </source>
</evidence>
<dbReference type="GO" id="GO:0046872">
    <property type="term" value="F:metal ion binding"/>
    <property type="evidence" value="ECO:0007669"/>
    <property type="project" value="UniProtKB-KW"/>
</dbReference>
<dbReference type="InterPro" id="IPR011761">
    <property type="entry name" value="ATP-grasp"/>
</dbReference>
<dbReference type="UniPathway" id="UPA00219"/>
<comment type="caution">
    <text evidence="9">The sequence shown here is derived from an EMBL/GenBank/DDBJ whole genome shotgun (WGS) entry which is preliminary data.</text>
</comment>
<comment type="subcellular location">
    <subcellularLocation>
        <location evidence="4">Cytoplasm</location>
    </subcellularLocation>
</comment>
<comment type="similarity">
    <text evidence="1 4">Belongs to the D-alanine--D-alanine ligase family.</text>
</comment>
<dbReference type="HAMAP" id="MF_00047">
    <property type="entry name" value="Dala_Dala_lig"/>
    <property type="match status" value="1"/>
</dbReference>
<evidence type="ECO:0000256" key="5">
    <source>
        <dbReference type="PIRSR" id="PIRSR039102-1"/>
    </source>
</evidence>
<evidence type="ECO:0000313" key="9">
    <source>
        <dbReference type="EMBL" id="TWJ11620.1"/>
    </source>
</evidence>
<evidence type="ECO:0000256" key="7">
    <source>
        <dbReference type="PROSITE-ProRule" id="PRU00409"/>
    </source>
</evidence>
<dbReference type="GO" id="GO:0071555">
    <property type="term" value="P:cell wall organization"/>
    <property type="evidence" value="ECO:0007669"/>
    <property type="project" value="UniProtKB-KW"/>
</dbReference>
<dbReference type="Gene3D" id="3.30.1490.20">
    <property type="entry name" value="ATP-grasp fold, A domain"/>
    <property type="match status" value="1"/>
</dbReference>
<dbReference type="Pfam" id="PF07478">
    <property type="entry name" value="Dala_Dala_lig_C"/>
    <property type="match status" value="1"/>
</dbReference>
<evidence type="ECO:0000256" key="6">
    <source>
        <dbReference type="PIRSR" id="PIRSR039102-3"/>
    </source>
</evidence>
<dbReference type="SUPFAM" id="SSF56059">
    <property type="entry name" value="Glutathione synthetase ATP-binding domain-like"/>
    <property type="match status" value="1"/>
</dbReference>
<comment type="catalytic activity">
    <reaction evidence="4">
        <text>2 D-alanine + ATP = D-alanyl-D-alanine + ADP + phosphate + H(+)</text>
        <dbReference type="Rhea" id="RHEA:11224"/>
        <dbReference type="ChEBI" id="CHEBI:15378"/>
        <dbReference type="ChEBI" id="CHEBI:30616"/>
        <dbReference type="ChEBI" id="CHEBI:43474"/>
        <dbReference type="ChEBI" id="CHEBI:57416"/>
        <dbReference type="ChEBI" id="CHEBI:57822"/>
        <dbReference type="ChEBI" id="CHEBI:456216"/>
        <dbReference type="EC" id="6.3.2.4"/>
    </reaction>
</comment>
<comment type="function">
    <text evidence="4">Cell wall formation.</text>
</comment>
<feature type="active site" evidence="5">
    <location>
        <position position="295"/>
    </location>
</feature>
<dbReference type="NCBIfam" id="NF002378">
    <property type="entry name" value="PRK01372.1"/>
    <property type="match status" value="1"/>
</dbReference>
<dbReference type="RefSeq" id="WP_147137982.1">
    <property type="nucleotide sequence ID" value="NZ_BAABIJ010000002.1"/>
</dbReference>
<name>A0A562V122_9ACTN</name>
<dbReference type="GO" id="GO:0008716">
    <property type="term" value="F:D-alanine-D-alanine ligase activity"/>
    <property type="evidence" value="ECO:0007669"/>
    <property type="project" value="UniProtKB-UniRule"/>
</dbReference>
<dbReference type="InterPro" id="IPR011095">
    <property type="entry name" value="Dala_Dala_lig_C"/>
</dbReference>
<evidence type="ECO:0000256" key="3">
    <source>
        <dbReference type="ARBA" id="ARBA00023316"/>
    </source>
</evidence>
<reference evidence="9 10" key="1">
    <citation type="journal article" date="2013" name="Stand. Genomic Sci.">
        <title>Genomic Encyclopedia of Type Strains, Phase I: The one thousand microbial genomes (KMG-I) project.</title>
        <authorList>
            <person name="Kyrpides N.C."/>
            <person name="Woyke T."/>
            <person name="Eisen J.A."/>
            <person name="Garrity G."/>
            <person name="Lilburn T.G."/>
            <person name="Beck B.J."/>
            <person name="Whitman W.B."/>
            <person name="Hugenholtz P."/>
            <person name="Klenk H.P."/>
        </authorList>
    </citation>
    <scope>NUCLEOTIDE SEQUENCE [LARGE SCALE GENOMIC DNA]</scope>
    <source>
        <strain evidence="9 10">DSM 45044</strain>
    </source>
</reference>
<accession>A0A562V122</accession>
<dbReference type="PIRSF" id="PIRSF039102">
    <property type="entry name" value="Ddl/VanB"/>
    <property type="match status" value="1"/>
</dbReference>
<dbReference type="PROSITE" id="PS50975">
    <property type="entry name" value="ATP_GRASP"/>
    <property type="match status" value="1"/>
</dbReference>
<dbReference type="Gene3D" id="3.40.50.20">
    <property type="match status" value="1"/>
</dbReference>
<keyword evidence="6" id="KW-0479">Metal-binding</keyword>
<dbReference type="InterPro" id="IPR005905">
    <property type="entry name" value="D_ala_D_ala"/>
</dbReference>
<dbReference type="Gene3D" id="3.30.470.20">
    <property type="entry name" value="ATP-grasp fold, B domain"/>
    <property type="match status" value="1"/>
</dbReference>
<keyword evidence="3 4" id="KW-0961">Cell wall biogenesis/degradation</keyword>
<keyword evidence="4" id="KW-0963">Cytoplasm</keyword>
<comment type="cofactor">
    <cofactor evidence="6">
        <name>Mg(2+)</name>
        <dbReference type="ChEBI" id="CHEBI:18420"/>
    </cofactor>
    <cofactor evidence="6">
        <name>Mn(2+)</name>
        <dbReference type="ChEBI" id="CHEBI:29035"/>
    </cofactor>
    <text evidence="6">Binds 2 magnesium or manganese ions per subunit.</text>
</comment>
<dbReference type="InterPro" id="IPR013815">
    <property type="entry name" value="ATP_grasp_subdomain_1"/>
</dbReference>
<dbReference type="OrthoDB" id="9813261at2"/>
<feature type="domain" description="ATP-grasp" evidence="8">
    <location>
        <begin position="110"/>
        <end position="317"/>
    </location>
</feature>
<proteinExistence type="inferred from homology"/>
<keyword evidence="6" id="KW-0464">Manganese</keyword>
<evidence type="ECO:0000256" key="1">
    <source>
        <dbReference type="ARBA" id="ARBA00010871"/>
    </source>
</evidence>
<feature type="active site" evidence="5">
    <location>
        <position position="160"/>
    </location>
</feature>
<feature type="active site" evidence="5">
    <location>
        <position position="24"/>
    </location>
</feature>
<dbReference type="PANTHER" id="PTHR23132:SF23">
    <property type="entry name" value="D-ALANINE--D-ALANINE LIGASE B"/>
    <property type="match status" value="1"/>
</dbReference>
<dbReference type="Proteomes" id="UP000321617">
    <property type="component" value="Unassembled WGS sequence"/>
</dbReference>
<dbReference type="GO" id="GO:0005524">
    <property type="term" value="F:ATP binding"/>
    <property type="evidence" value="ECO:0007669"/>
    <property type="project" value="UniProtKB-UniRule"/>
</dbReference>
<evidence type="ECO:0000256" key="2">
    <source>
        <dbReference type="ARBA" id="ARBA00022598"/>
    </source>
</evidence>
<keyword evidence="2 4" id="KW-0436">Ligase</keyword>
<dbReference type="PANTHER" id="PTHR23132">
    <property type="entry name" value="D-ALANINE--D-ALANINE LIGASE"/>
    <property type="match status" value="1"/>
</dbReference>
<keyword evidence="7" id="KW-0067">ATP-binding</keyword>
<keyword evidence="4" id="KW-0573">Peptidoglycan synthesis</keyword>
<dbReference type="GO" id="GO:0009252">
    <property type="term" value="P:peptidoglycan biosynthetic process"/>
    <property type="evidence" value="ECO:0007669"/>
    <property type="project" value="UniProtKB-UniRule"/>
</dbReference>
<keyword evidence="4" id="KW-0133">Cell shape</keyword>